<dbReference type="GeneID" id="92353315"/>
<keyword evidence="1" id="KW-0812">Transmembrane</keyword>
<feature type="transmembrane region" description="Helical" evidence="1">
    <location>
        <begin position="93"/>
        <end position="117"/>
    </location>
</feature>
<reference evidence="2" key="1">
    <citation type="submission" date="2024-03" db="EMBL/GenBank/DDBJ databases">
        <title>Complete genome sequence of Sulfurisphaera javensis strain KD-1.</title>
        <authorList>
            <person name="Sakai H."/>
            <person name="Nur N."/>
            <person name="Suwanto A."/>
            <person name="Kurosawa N."/>
        </authorList>
    </citation>
    <scope>NUCLEOTIDE SEQUENCE</scope>
    <source>
        <strain evidence="2">KD-1</strain>
    </source>
</reference>
<dbReference type="RefSeq" id="WP_369610668.1">
    <property type="nucleotide sequence ID" value="NZ_AP031322.1"/>
</dbReference>
<accession>A0AAT9GP04</accession>
<dbReference type="AlphaFoldDB" id="A0AAT9GP04"/>
<proteinExistence type="predicted"/>
<evidence type="ECO:0000256" key="1">
    <source>
        <dbReference type="SAM" id="Phobius"/>
    </source>
</evidence>
<dbReference type="KEGG" id="sjv:SJAV_03870"/>
<organism evidence="2">
    <name type="scientific">Sulfurisphaera javensis</name>
    <dbReference type="NCBI Taxonomy" id="2049879"/>
    <lineage>
        <taxon>Archaea</taxon>
        <taxon>Thermoproteota</taxon>
        <taxon>Thermoprotei</taxon>
        <taxon>Sulfolobales</taxon>
        <taxon>Sulfolobaceae</taxon>
        <taxon>Sulfurisphaera</taxon>
    </lineage>
</organism>
<name>A0AAT9GP04_9CREN</name>
<protein>
    <recommendedName>
        <fullName evidence="3">DUF1269 domain-containing protein</fullName>
    </recommendedName>
</protein>
<gene>
    <name evidence="2" type="ORF">SJAV_03870</name>
</gene>
<keyword evidence="1" id="KW-1133">Transmembrane helix</keyword>
<sequence>MYKVVFKVFSNNSYINSLRELRKAGFIPIYFRRNNGIEEYTTLYNSNDINEIKEAIVDFAYLISKQGKSGGYDFAKIYKVEDKYIGKIAGGSLGALLGFQFAGIAGLILGTLGGIFLGELFDIEYGQTLVGLVNWPTQLVS</sequence>
<dbReference type="EMBL" id="AP031322">
    <property type="protein sequence ID" value="BFH72443.1"/>
    <property type="molecule type" value="Genomic_DNA"/>
</dbReference>
<evidence type="ECO:0008006" key="3">
    <source>
        <dbReference type="Google" id="ProtNLM"/>
    </source>
</evidence>
<evidence type="ECO:0000313" key="2">
    <source>
        <dbReference type="EMBL" id="BFH72443.1"/>
    </source>
</evidence>
<keyword evidence="1" id="KW-0472">Membrane</keyword>